<dbReference type="EMBL" id="APVH01000009">
    <property type="protein sequence ID" value="EPX85220.1"/>
    <property type="molecule type" value="Genomic_DNA"/>
</dbReference>
<dbReference type="InterPro" id="IPR043129">
    <property type="entry name" value="ATPase_NBD"/>
</dbReference>
<keyword evidence="5" id="KW-1185">Reference proteome</keyword>
<organism evidence="4 5">
    <name type="scientific">Salipiger mucosus DSM 16094</name>
    <dbReference type="NCBI Taxonomy" id="1123237"/>
    <lineage>
        <taxon>Bacteria</taxon>
        <taxon>Pseudomonadati</taxon>
        <taxon>Pseudomonadota</taxon>
        <taxon>Alphaproteobacteria</taxon>
        <taxon>Rhodobacterales</taxon>
        <taxon>Roseobacteraceae</taxon>
        <taxon>Salipiger</taxon>
    </lineage>
</organism>
<evidence type="ECO:0000313" key="4">
    <source>
        <dbReference type="EMBL" id="EPX85220.1"/>
    </source>
</evidence>
<sequence>MLRIGVDIGGTFTDFCGWRQGQSEPVATFKVPSTPPNFEDGFREGFERMLDLLEPEPGQPAYVFHGTTVSTNAIIERTGSRLAAFVTEGYKDMLELQRFGLRNPLNLFETRVKPLVDRPMVFEIAERRMREGALRTPLDPEQVRAQVRAARDAGAEAFVVALLHSYADASHEQAVAGIIREEVGPDADISLSSEIWPRPGEYERALLAVLNAFVKRRMGDYVGAVETYVAGRLPGSHLFVTRSNGGAMSSGDAVEHPVHTLLSGPASGVTAVQYLGNLIGEDNILTMDMGGTSTDISLITDGQTLTTGSAEVGDFPLVMPVTGVEAIGAGGGSIIQMDGGMLRVGPQSAGARPGPACFGRGGTRPTLTDAYLLSGYLPEALLGGEMTLDRAAAEAALAPVARELGCDVPAAAEMAVRVASSNMEAGVLPFVARYGVDPEDLTLIVYGGGGALHGPIFAREIGVKRIVVPGVPSVFCAYGGLVSEVRHDLTTSVQGRSVTADDIAGIFADLRGQASDWLDQQVDASLLEEVDYEYWSEMRYAGQSFEVDVQLSQEAVENRDLAAMQQAFHVAHEKLYSHCDPSSPTEFVHFRVRVKGRMPMPSEPRGMGTGAGEPRPQTRREIRFAGQAYPDTAVYAREDLWEGAHLSGPCVVQQRDATVLVPPGYSLECAAYDNLVISKD</sequence>
<feature type="domain" description="Hydantoinase A/oxoprolinase" evidence="1">
    <location>
        <begin position="208"/>
        <end position="488"/>
    </location>
</feature>
<dbReference type="GO" id="GO:0047423">
    <property type="term" value="F:N-methylhydantoinase (ATP-hydrolyzing) activity"/>
    <property type="evidence" value="ECO:0007669"/>
    <property type="project" value="UniProtKB-EC"/>
</dbReference>
<dbReference type="Pfam" id="PF19278">
    <property type="entry name" value="Hydant_A_C"/>
    <property type="match status" value="1"/>
</dbReference>
<dbReference type="InterPro" id="IPR049517">
    <property type="entry name" value="ACX-like_C"/>
</dbReference>
<feature type="domain" description="Acetophenone carboxylase-like C-terminal" evidence="3">
    <location>
        <begin position="499"/>
        <end position="666"/>
    </location>
</feature>
<dbReference type="GO" id="GO:0005829">
    <property type="term" value="C:cytosol"/>
    <property type="evidence" value="ECO:0007669"/>
    <property type="project" value="TreeGrafter"/>
</dbReference>
<dbReference type="EC" id="3.5.2.14" evidence="4"/>
<keyword evidence="4" id="KW-0378">Hydrolase</keyword>
<dbReference type="InterPro" id="IPR008040">
    <property type="entry name" value="Hydant_A_N"/>
</dbReference>
<dbReference type="SUPFAM" id="SSF53067">
    <property type="entry name" value="Actin-like ATPase domain"/>
    <property type="match status" value="1"/>
</dbReference>
<evidence type="ECO:0000259" key="3">
    <source>
        <dbReference type="Pfam" id="PF19278"/>
    </source>
</evidence>
<dbReference type="GO" id="GO:0017168">
    <property type="term" value="F:5-oxoprolinase (ATP-hydrolyzing) activity"/>
    <property type="evidence" value="ECO:0007669"/>
    <property type="project" value="TreeGrafter"/>
</dbReference>
<dbReference type="Pfam" id="PF05378">
    <property type="entry name" value="Hydant_A_N"/>
    <property type="match status" value="1"/>
</dbReference>
<protein>
    <submittedName>
        <fullName evidence="4">N-methylhydantoinase A</fullName>
        <ecNumber evidence="4">3.5.2.14</ecNumber>
    </submittedName>
</protein>
<comment type="caution">
    <text evidence="4">The sequence shown here is derived from an EMBL/GenBank/DDBJ whole genome shotgun (WGS) entry which is preliminary data.</text>
</comment>
<accession>S9S4V2</accession>
<feature type="domain" description="Hydantoinase/oxoprolinase N-terminal" evidence="2">
    <location>
        <begin position="3"/>
        <end position="182"/>
    </location>
</feature>
<name>S9S4V2_9RHOB</name>
<evidence type="ECO:0000259" key="1">
    <source>
        <dbReference type="Pfam" id="PF01968"/>
    </source>
</evidence>
<gene>
    <name evidence="4" type="ORF">Salmuc_02599</name>
</gene>
<reference evidence="5" key="1">
    <citation type="journal article" date="2014" name="Stand. Genomic Sci.">
        <title>Genome sequence of the exopolysaccharide-producing Salipiger mucosus type strain (DSM 16094(T)), a moderately halophilic member of the Roseobacter clade.</title>
        <authorList>
            <person name="Riedel T."/>
            <person name="Spring S."/>
            <person name="Fiebig A."/>
            <person name="Petersen J."/>
            <person name="Kyrpides N.C."/>
            <person name="Goker M."/>
            <person name="Klenk H.P."/>
        </authorList>
    </citation>
    <scope>NUCLEOTIDE SEQUENCE [LARGE SCALE GENOMIC DNA]</scope>
    <source>
        <strain evidence="5">DSM 16094</strain>
    </source>
</reference>
<evidence type="ECO:0000259" key="2">
    <source>
        <dbReference type="Pfam" id="PF05378"/>
    </source>
</evidence>
<dbReference type="AlphaFoldDB" id="S9S4V2"/>
<dbReference type="InterPro" id="IPR002821">
    <property type="entry name" value="Hydantoinase_A"/>
</dbReference>
<dbReference type="GO" id="GO:0006749">
    <property type="term" value="P:glutathione metabolic process"/>
    <property type="evidence" value="ECO:0007669"/>
    <property type="project" value="TreeGrafter"/>
</dbReference>
<dbReference type="PANTHER" id="PTHR11365:SF23">
    <property type="entry name" value="HYPOTHETICAL 5-OXOPROLINASE (EUROFUNG)-RELATED"/>
    <property type="match status" value="1"/>
</dbReference>
<dbReference type="eggNOG" id="COG0145">
    <property type="taxonomic scope" value="Bacteria"/>
</dbReference>
<dbReference type="Pfam" id="PF01968">
    <property type="entry name" value="Hydantoinase_A"/>
    <property type="match status" value="1"/>
</dbReference>
<dbReference type="PANTHER" id="PTHR11365">
    <property type="entry name" value="5-OXOPROLINASE RELATED"/>
    <property type="match status" value="1"/>
</dbReference>
<dbReference type="STRING" id="1123237.Salmuc_02599"/>
<dbReference type="OrthoDB" id="9759608at2"/>
<proteinExistence type="predicted"/>
<dbReference type="Proteomes" id="UP000015347">
    <property type="component" value="Unassembled WGS sequence"/>
</dbReference>
<dbReference type="HOGENOM" id="CLU_002157_1_2_5"/>
<dbReference type="InterPro" id="IPR045079">
    <property type="entry name" value="Oxoprolinase-like"/>
</dbReference>
<dbReference type="RefSeq" id="WP_020039790.1">
    <property type="nucleotide sequence ID" value="NZ_KE557273.1"/>
</dbReference>
<evidence type="ECO:0000313" key="5">
    <source>
        <dbReference type="Proteomes" id="UP000015347"/>
    </source>
</evidence>